<organism evidence="2 3">
    <name type="scientific">Lysinibacillus agricola</name>
    <dbReference type="NCBI Taxonomy" id="2590012"/>
    <lineage>
        <taxon>Bacteria</taxon>
        <taxon>Bacillati</taxon>
        <taxon>Bacillota</taxon>
        <taxon>Bacilli</taxon>
        <taxon>Bacillales</taxon>
        <taxon>Bacillaceae</taxon>
        <taxon>Lysinibacillus</taxon>
    </lineage>
</organism>
<reference evidence="2 3" key="1">
    <citation type="submission" date="2020-01" db="EMBL/GenBank/DDBJ databases">
        <authorList>
            <person name="Liu G."/>
            <person name="Liu B."/>
        </authorList>
    </citation>
    <scope>NUCLEOTIDE SEQUENCE [LARGE SCALE GENOMIC DNA]</scope>
    <source>
        <strain evidence="2 3">FJAT-51161</strain>
    </source>
</reference>
<keyword evidence="1" id="KW-0732">Signal</keyword>
<evidence type="ECO:0008006" key="4">
    <source>
        <dbReference type="Google" id="ProtNLM"/>
    </source>
</evidence>
<sequence length="138" mass="15963">MKLRLLFGIFLLISLTACSSSKQTDIADEVIFYGEGEHWNVKYIYNPELYVEKRVNWVEMELKDLKLSQGDLFNIDIEFEGRDGLITGNVGDMKTKIKGNVISFLVGTVNVETYKEDKYKIKIKFKDTQDVIRLQSLN</sequence>
<dbReference type="Proteomes" id="UP000596049">
    <property type="component" value="Chromosome"/>
</dbReference>
<evidence type="ECO:0000313" key="3">
    <source>
        <dbReference type="Proteomes" id="UP000596049"/>
    </source>
</evidence>
<evidence type="ECO:0000313" key="2">
    <source>
        <dbReference type="EMBL" id="QQP10380.1"/>
    </source>
</evidence>
<feature type="signal peptide" evidence="1">
    <location>
        <begin position="1"/>
        <end position="19"/>
    </location>
</feature>
<evidence type="ECO:0000256" key="1">
    <source>
        <dbReference type="SAM" id="SignalP"/>
    </source>
</evidence>
<name>A0ABX7AKQ3_9BACI</name>
<protein>
    <recommendedName>
        <fullName evidence="4">Lipoprotein</fullName>
    </recommendedName>
</protein>
<accession>A0ABX7AKQ3</accession>
<proteinExistence type="predicted"/>
<dbReference type="RefSeq" id="WP_053597374.1">
    <property type="nucleotide sequence ID" value="NZ_CP067341.1"/>
</dbReference>
<dbReference type="EMBL" id="CP067341">
    <property type="protein sequence ID" value="QQP10380.1"/>
    <property type="molecule type" value="Genomic_DNA"/>
</dbReference>
<feature type="chain" id="PRO_5045304567" description="Lipoprotein" evidence="1">
    <location>
        <begin position="20"/>
        <end position="138"/>
    </location>
</feature>
<gene>
    <name evidence="2" type="ORF">FJQ98_13875</name>
</gene>
<keyword evidence="3" id="KW-1185">Reference proteome</keyword>
<dbReference type="PROSITE" id="PS51257">
    <property type="entry name" value="PROKAR_LIPOPROTEIN"/>
    <property type="match status" value="1"/>
</dbReference>